<feature type="transmembrane region" description="Helical" evidence="1">
    <location>
        <begin position="347"/>
        <end position="368"/>
    </location>
</feature>
<feature type="transmembrane region" description="Helical" evidence="1">
    <location>
        <begin position="273"/>
        <end position="293"/>
    </location>
</feature>
<keyword evidence="1" id="KW-1133">Transmembrane helix</keyword>
<protein>
    <recommendedName>
        <fullName evidence="4">4-amino-4-deoxy-L-arabinose transferase-like glycosyltransferase</fullName>
    </recommendedName>
</protein>
<feature type="transmembrane region" description="Helical" evidence="1">
    <location>
        <begin position="480"/>
        <end position="503"/>
    </location>
</feature>
<proteinExistence type="predicted"/>
<feature type="transmembrane region" description="Helical" evidence="1">
    <location>
        <begin position="90"/>
        <end position="110"/>
    </location>
</feature>
<dbReference type="EMBL" id="VFOM01000001">
    <property type="protein sequence ID" value="TQL48642.1"/>
    <property type="molecule type" value="Genomic_DNA"/>
</dbReference>
<feature type="transmembrane region" description="Helical" evidence="1">
    <location>
        <begin position="300"/>
        <end position="317"/>
    </location>
</feature>
<feature type="transmembrane region" description="Helical" evidence="1">
    <location>
        <begin position="218"/>
        <end position="240"/>
    </location>
</feature>
<dbReference type="Proteomes" id="UP000317998">
    <property type="component" value="Unassembled WGS sequence"/>
</dbReference>
<accession>A0A542YKP5</accession>
<feature type="transmembrane region" description="Helical" evidence="1">
    <location>
        <begin position="61"/>
        <end position="84"/>
    </location>
</feature>
<gene>
    <name evidence="2" type="ORF">FB562_1740</name>
</gene>
<evidence type="ECO:0000313" key="3">
    <source>
        <dbReference type="Proteomes" id="UP000317998"/>
    </source>
</evidence>
<sequence length="628" mass="65330">MSETHVTVTQRSHRARLALVAALALAIAAAAIWAVFGGPIGILLLIAPVPWMFAIGARRGVALAISAPLLLSWWLLAAVLAATAATGVPMLAAVITLWAIIGLGGAAACVSRVDVVRLPSAASLVAWLPSLLGAVIWLGTVVASHVVPGASRIGWVMGGDSANNILFAREVVYRGGIVFGPEENPVPLTSVLMGVSIASGRDGVAPQQLLEHDLSAFAGLWALLVALICVLAGTVAASIVRSLTLRPLTIGIVAAGASCLPLTWFVSGYPIEFGFFNTMVALVVVLAAFLCFLSYRTGPALVLAVQAFAATLLLAVWSPLVLLPAALGLVVVAFSWRGLLSVRRLGLWVLLFAFAQMLAFGIAVVLPSVLALGDFLTAQGGAHGFRKVMLPFFGLAAAVLAIIALRGHRSSALAGTLAFVAASGAGLGILLFISRNEPSPWTYYPLKFAWLASVVLIVILAGLLPALVVRVLRSHTAQNLGVAAAMVVTVCAVIVMPAVAFGLDTRAPAARIIDGDYLGEGDVVAEQVVALADPEQSHILWDSGEHYEPAVNFWLMTMWADSMNENFDLRSAAYGLEGTEDLAVLCRNIELMGGGTIVHSRVPGLQQQLDEACPGTGAEVVDAQAAAG</sequence>
<keyword evidence="3" id="KW-1185">Reference proteome</keyword>
<comment type="caution">
    <text evidence="2">The sequence shown here is derived from an EMBL/GenBank/DDBJ whole genome shotgun (WGS) entry which is preliminary data.</text>
</comment>
<feature type="transmembrane region" description="Helical" evidence="1">
    <location>
        <begin position="412"/>
        <end position="433"/>
    </location>
</feature>
<feature type="transmembrane region" description="Helical" evidence="1">
    <location>
        <begin position="122"/>
        <end position="147"/>
    </location>
</feature>
<reference evidence="2 3" key="1">
    <citation type="submission" date="2019-06" db="EMBL/GenBank/DDBJ databases">
        <title>Sequencing the genomes of 1000 actinobacteria strains.</title>
        <authorList>
            <person name="Klenk H.-P."/>
        </authorList>
    </citation>
    <scope>NUCLEOTIDE SEQUENCE [LARGE SCALE GENOMIC DNA]</scope>
    <source>
        <strain evidence="2 3">DSM 26477</strain>
    </source>
</reference>
<dbReference type="AlphaFoldDB" id="A0A542YKP5"/>
<evidence type="ECO:0000313" key="2">
    <source>
        <dbReference type="EMBL" id="TQL48642.1"/>
    </source>
</evidence>
<keyword evidence="1" id="KW-0812">Transmembrane</keyword>
<name>A0A542YKP5_9MICO</name>
<feature type="transmembrane region" description="Helical" evidence="1">
    <location>
        <begin position="323"/>
        <end position="340"/>
    </location>
</feature>
<feature type="transmembrane region" description="Helical" evidence="1">
    <location>
        <begin position="20"/>
        <end position="49"/>
    </location>
</feature>
<keyword evidence="1" id="KW-0472">Membrane</keyword>
<evidence type="ECO:0008006" key="4">
    <source>
        <dbReference type="Google" id="ProtNLM"/>
    </source>
</evidence>
<feature type="transmembrane region" description="Helical" evidence="1">
    <location>
        <begin position="388"/>
        <end position="405"/>
    </location>
</feature>
<organism evidence="2 3">
    <name type="scientific">Homoserinimonas aerilata</name>
    <dbReference type="NCBI Taxonomy" id="1162970"/>
    <lineage>
        <taxon>Bacteria</taxon>
        <taxon>Bacillati</taxon>
        <taxon>Actinomycetota</taxon>
        <taxon>Actinomycetes</taxon>
        <taxon>Micrococcales</taxon>
        <taxon>Microbacteriaceae</taxon>
        <taxon>Homoserinimonas</taxon>
    </lineage>
</organism>
<feature type="transmembrane region" description="Helical" evidence="1">
    <location>
        <begin position="448"/>
        <end position="468"/>
    </location>
</feature>
<evidence type="ECO:0000256" key="1">
    <source>
        <dbReference type="SAM" id="Phobius"/>
    </source>
</evidence>
<feature type="transmembrane region" description="Helical" evidence="1">
    <location>
        <begin position="247"/>
        <end position="267"/>
    </location>
</feature>